<evidence type="ECO:0000313" key="2">
    <source>
        <dbReference type="EMBL" id="KAK9142452.1"/>
    </source>
</evidence>
<comment type="caution">
    <text evidence="2">The sequence shown here is derived from an EMBL/GenBank/DDBJ whole genome shotgun (WGS) entry which is preliminary data.</text>
</comment>
<feature type="region of interest" description="Disordered" evidence="1">
    <location>
        <begin position="1"/>
        <end position="42"/>
    </location>
</feature>
<protein>
    <submittedName>
        <fullName evidence="2">Uncharacterized protein</fullName>
    </submittedName>
</protein>
<proteinExistence type="predicted"/>
<reference evidence="2 3" key="1">
    <citation type="submission" date="2024-01" db="EMBL/GenBank/DDBJ databases">
        <title>Genome assemblies of Stephania.</title>
        <authorList>
            <person name="Yang L."/>
        </authorList>
    </citation>
    <scope>NUCLEOTIDE SEQUENCE [LARGE SCALE GENOMIC DNA]</scope>
    <source>
        <strain evidence="2">YNDBR</strain>
        <tissue evidence="2">Leaf</tissue>
    </source>
</reference>
<dbReference type="AlphaFoldDB" id="A0AAP0JYE0"/>
<dbReference type="EMBL" id="JBBNAF010000005">
    <property type="protein sequence ID" value="KAK9142452.1"/>
    <property type="molecule type" value="Genomic_DNA"/>
</dbReference>
<dbReference type="Proteomes" id="UP001420932">
    <property type="component" value="Unassembled WGS sequence"/>
</dbReference>
<name>A0AAP0JYE0_9MAGN</name>
<evidence type="ECO:0000313" key="3">
    <source>
        <dbReference type="Proteomes" id="UP001420932"/>
    </source>
</evidence>
<organism evidence="2 3">
    <name type="scientific">Stephania yunnanensis</name>
    <dbReference type="NCBI Taxonomy" id="152371"/>
    <lineage>
        <taxon>Eukaryota</taxon>
        <taxon>Viridiplantae</taxon>
        <taxon>Streptophyta</taxon>
        <taxon>Embryophyta</taxon>
        <taxon>Tracheophyta</taxon>
        <taxon>Spermatophyta</taxon>
        <taxon>Magnoliopsida</taxon>
        <taxon>Ranunculales</taxon>
        <taxon>Menispermaceae</taxon>
        <taxon>Menispermoideae</taxon>
        <taxon>Cissampelideae</taxon>
        <taxon>Stephania</taxon>
    </lineage>
</organism>
<keyword evidence="3" id="KW-1185">Reference proteome</keyword>
<evidence type="ECO:0000256" key="1">
    <source>
        <dbReference type="SAM" id="MobiDB-lite"/>
    </source>
</evidence>
<gene>
    <name evidence="2" type="ORF">Syun_011852</name>
</gene>
<sequence length="108" mass="12014">MRLQARDTAGAARRLGSAGQDKDALARTRTPGVQGLVQRQEADRWRTRGSLAALCLSQPEMTELSLAQPEKTTIRALKNTTQSENNNERSKETPRIDKSIDLILEIKL</sequence>
<accession>A0AAP0JYE0</accession>